<protein>
    <recommendedName>
        <fullName evidence="3">Transcription factor 25</fullName>
    </recommendedName>
</protein>
<keyword evidence="1" id="KW-1185">Reference proteome</keyword>
<dbReference type="PANTHER" id="PTHR22684:SF0">
    <property type="entry name" value="RIBOSOME QUALITY CONTROL COMPLEX SUBUNIT TCF25"/>
    <property type="match status" value="1"/>
</dbReference>
<dbReference type="InterPro" id="IPR006994">
    <property type="entry name" value="TCF25/Rqc1"/>
</dbReference>
<name>A0AA85IRU9_TRIRE</name>
<evidence type="ECO:0000313" key="1">
    <source>
        <dbReference type="Proteomes" id="UP000050795"/>
    </source>
</evidence>
<proteinExistence type="predicted"/>
<reference evidence="2" key="2">
    <citation type="submission" date="2023-11" db="UniProtKB">
        <authorList>
            <consortium name="WormBaseParasite"/>
        </authorList>
    </citation>
    <scope>IDENTIFICATION</scope>
</reference>
<reference evidence="1" key="1">
    <citation type="submission" date="2022-06" db="EMBL/GenBank/DDBJ databases">
        <authorList>
            <person name="Berger JAMES D."/>
            <person name="Berger JAMES D."/>
        </authorList>
    </citation>
    <scope>NUCLEOTIDE SEQUENCE [LARGE SCALE GENOMIC DNA]</scope>
</reference>
<dbReference type="GO" id="GO:1990112">
    <property type="term" value="C:RQC complex"/>
    <property type="evidence" value="ECO:0007669"/>
    <property type="project" value="TreeGrafter"/>
</dbReference>
<dbReference type="Pfam" id="PF04910">
    <property type="entry name" value="Tcf25"/>
    <property type="match status" value="1"/>
</dbReference>
<dbReference type="PANTHER" id="PTHR22684">
    <property type="entry name" value="NULP1-RELATED"/>
    <property type="match status" value="1"/>
</dbReference>
<evidence type="ECO:0000313" key="2">
    <source>
        <dbReference type="WBParaSite" id="TREG1_101550.2"/>
    </source>
</evidence>
<dbReference type="AlphaFoldDB" id="A0AA85IRU9"/>
<organism evidence="1 2">
    <name type="scientific">Trichobilharzia regenti</name>
    <name type="common">Nasal bird schistosome</name>
    <dbReference type="NCBI Taxonomy" id="157069"/>
    <lineage>
        <taxon>Eukaryota</taxon>
        <taxon>Metazoa</taxon>
        <taxon>Spiralia</taxon>
        <taxon>Lophotrochozoa</taxon>
        <taxon>Platyhelminthes</taxon>
        <taxon>Trematoda</taxon>
        <taxon>Digenea</taxon>
        <taxon>Strigeidida</taxon>
        <taxon>Schistosomatoidea</taxon>
        <taxon>Schistosomatidae</taxon>
        <taxon>Trichobilharzia</taxon>
    </lineage>
</organism>
<accession>A0AA85IRU9</accession>
<sequence length="619" mass="70271">MNISCQFQGYCCHTWHTGTNRMSSRILRKLAEGSQNLTVEDDYDSNDDCENKQSIFCKFPNYSPEQQIKISSSDECPVADTKPVKCKKRKKRSKQKEKAEDVTDQFDNLSLQNTVEICDQKKQLTDLLKVNSKMLDYVAELNRLIPSDVTNSRTSSRKKQSHKRTGLSMEPLGCGLYTFVYSKNYQNVQRLFHNVLESMDLNNLTTLLYENPYHIHSLLQLSEIMTSQEDTTVAIDLLERVLHAYQSAFHHSFNPLNASCRLDFKHQINRGLFVALFRYIVSIGERHCYRSALEYCKLLLSLDYEGDPLTVLLMIDQYALFSGQYSFLIDLFDSLNESRNLDLLPNFAFSVPLARKLAGEDVEKSDGNKMSVNEALQDALIMFLDLNLDKSVLFGKELLLSESESLGYLINLYVTRMHALWSSSNILPWLEKNIESVLAMVEPKQIHPSKNNTIDPRLAEYSKRRKALYPAFPPKILRHLCLSGAPEAPPMLLRRSVNTSIYPFDPFPPKNSIDICNKEAKTHIYASSSSDGFFTGLLTSLLPSSSIQRPVTEPSADSSSDAGTENNTLGIVNGVMRNASESVYGTLRQVLETIDVRFFGIGNEEIDLDEDDSSFDEEM</sequence>
<dbReference type="Proteomes" id="UP000050795">
    <property type="component" value="Unassembled WGS sequence"/>
</dbReference>
<dbReference type="WBParaSite" id="TREG1_101550.2">
    <property type="protein sequence ID" value="TREG1_101550.2"/>
    <property type="gene ID" value="TREG1_101550"/>
</dbReference>
<evidence type="ECO:0008006" key="3">
    <source>
        <dbReference type="Google" id="ProtNLM"/>
    </source>
</evidence>